<dbReference type="PANTHER" id="PTHR13539:SF3">
    <property type="entry name" value="CALMODULIN-LYSINE N-METHYLTRANSFERASE"/>
    <property type="match status" value="1"/>
</dbReference>
<keyword evidence="5" id="KW-0963">Cytoplasm</keyword>
<dbReference type="EMBL" id="GGEC01008390">
    <property type="protein sequence ID" value="MBW88873.1"/>
    <property type="molecule type" value="Transcribed_RNA"/>
</dbReference>
<evidence type="ECO:0000256" key="3">
    <source>
        <dbReference type="ARBA" id="ARBA00011914"/>
    </source>
</evidence>
<proteinExistence type="predicted"/>
<dbReference type="GO" id="GO:0032259">
    <property type="term" value="P:methylation"/>
    <property type="evidence" value="ECO:0007669"/>
    <property type="project" value="UniProtKB-KW"/>
</dbReference>
<comment type="subcellular location">
    <subcellularLocation>
        <location evidence="2">Cytoplasm</location>
    </subcellularLocation>
    <subcellularLocation>
        <location evidence="1">Nucleus</location>
    </subcellularLocation>
</comment>
<dbReference type="Gene3D" id="3.40.50.150">
    <property type="entry name" value="Vaccinia Virus protein VP39"/>
    <property type="match status" value="1"/>
</dbReference>
<keyword evidence="6" id="KW-0489">Methyltransferase</keyword>
<evidence type="ECO:0000256" key="6">
    <source>
        <dbReference type="ARBA" id="ARBA00022603"/>
    </source>
</evidence>
<keyword evidence="7" id="KW-0808">Transferase</keyword>
<dbReference type="InterPro" id="IPR029063">
    <property type="entry name" value="SAM-dependent_MTases_sf"/>
</dbReference>
<dbReference type="Pfam" id="PF10294">
    <property type="entry name" value="Methyltransf_16"/>
    <property type="match status" value="1"/>
</dbReference>
<dbReference type="PANTHER" id="PTHR13539">
    <property type="entry name" value="CALMODULIN-LYSINE N-METHYLTRANSFERASE"/>
    <property type="match status" value="1"/>
</dbReference>
<reference evidence="9" key="1">
    <citation type="submission" date="2018-02" db="EMBL/GenBank/DDBJ databases">
        <title>Rhizophora mucronata_Transcriptome.</title>
        <authorList>
            <person name="Meera S.P."/>
            <person name="Sreeshan A."/>
            <person name="Augustine A."/>
        </authorList>
    </citation>
    <scope>NUCLEOTIDE SEQUENCE</scope>
    <source>
        <tissue evidence="9">Leaf</tissue>
    </source>
</reference>
<sequence length="116" mass="13470">MTLHWDEEISSISNSFDVVVASDCTFFKDFHRSLACTVKLLLRKAGPSEAIFFSPKRGDSLDKFLKIVEEYGLHFSVTENYDTEVWRLHQGFMNGDNSWPAYEPDHCYPLLFRITL</sequence>
<dbReference type="InterPro" id="IPR019410">
    <property type="entry name" value="Methyltransf_16"/>
</dbReference>
<dbReference type="InterPro" id="IPR025800">
    <property type="entry name" value="CaM-Lys-N-MeTrfase"/>
</dbReference>
<keyword evidence="8" id="KW-0539">Nucleus</keyword>
<dbReference type="EC" id="2.1.1.60" evidence="3"/>
<organism evidence="9">
    <name type="scientific">Rhizophora mucronata</name>
    <name type="common">Asiatic mangrove</name>
    <dbReference type="NCBI Taxonomy" id="61149"/>
    <lineage>
        <taxon>Eukaryota</taxon>
        <taxon>Viridiplantae</taxon>
        <taxon>Streptophyta</taxon>
        <taxon>Embryophyta</taxon>
        <taxon>Tracheophyta</taxon>
        <taxon>Spermatophyta</taxon>
        <taxon>Magnoliopsida</taxon>
        <taxon>eudicotyledons</taxon>
        <taxon>Gunneridae</taxon>
        <taxon>Pentapetalae</taxon>
        <taxon>rosids</taxon>
        <taxon>fabids</taxon>
        <taxon>Malpighiales</taxon>
        <taxon>Rhizophoraceae</taxon>
        <taxon>Rhizophora</taxon>
    </lineage>
</organism>
<evidence type="ECO:0000256" key="4">
    <source>
        <dbReference type="ARBA" id="ARBA00020594"/>
    </source>
</evidence>
<evidence type="ECO:0000256" key="2">
    <source>
        <dbReference type="ARBA" id="ARBA00004496"/>
    </source>
</evidence>
<evidence type="ECO:0000256" key="5">
    <source>
        <dbReference type="ARBA" id="ARBA00022490"/>
    </source>
</evidence>
<dbReference type="AlphaFoldDB" id="A0A2P2J5X8"/>
<dbReference type="GO" id="GO:0005634">
    <property type="term" value="C:nucleus"/>
    <property type="evidence" value="ECO:0007669"/>
    <property type="project" value="UniProtKB-SubCell"/>
</dbReference>
<name>A0A2P2J5X8_RHIMU</name>
<evidence type="ECO:0000313" key="9">
    <source>
        <dbReference type="EMBL" id="MBW88873.1"/>
    </source>
</evidence>
<evidence type="ECO:0000256" key="8">
    <source>
        <dbReference type="ARBA" id="ARBA00023242"/>
    </source>
</evidence>
<evidence type="ECO:0000256" key="1">
    <source>
        <dbReference type="ARBA" id="ARBA00004123"/>
    </source>
</evidence>
<dbReference type="GO" id="GO:0018025">
    <property type="term" value="F:calmodulin-lysine N-methyltransferase activity"/>
    <property type="evidence" value="ECO:0007669"/>
    <property type="project" value="UniProtKB-EC"/>
</dbReference>
<evidence type="ECO:0000256" key="7">
    <source>
        <dbReference type="ARBA" id="ARBA00022679"/>
    </source>
</evidence>
<accession>A0A2P2J5X8</accession>
<dbReference type="GO" id="GO:0005737">
    <property type="term" value="C:cytoplasm"/>
    <property type="evidence" value="ECO:0007669"/>
    <property type="project" value="UniProtKB-SubCell"/>
</dbReference>
<protein>
    <recommendedName>
        <fullName evidence="4">Calmodulin-lysine N-methyltransferase</fullName>
        <ecNumber evidence="3">2.1.1.60</ecNumber>
    </recommendedName>
</protein>